<evidence type="ECO:0000256" key="5">
    <source>
        <dbReference type="ARBA" id="ARBA00023163"/>
    </source>
</evidence>
<dbReference type="Gene3D" id="1.10.287.180">
    <property type="entry name" value="Transcription elongation factor, GreA/GreB, N-terminal domain"/>
    <property type="match status" value="1"/>
</dbReference>
<dbReference type="InterPro" id="IPR028624">
    <property type="entry name" value="Tscrpt_elong_fac_GreA/B"/>
</dbReference>
<keyword evidence="4 8" id="KW-0238">DNA-binding</keyword>
<evidence type="ECO:0000256" key="1">
    <source>
        <dbReference type="ARBA" id="ARBA00008213"/>
    </source>
</evidence>
<dbReference type="GO" id="GO:0003677">
    <property type="term" value="F:DNA binding"/>
    <property type="evidence" value="ECO:0007669"/>
    <property type="project" value="UniProtKB-UniRule"/>
</dbReference>
<dbReference type="PANTHER" id="PTHR30437">
    <property type="entry name" value="TRANSCRIPTION ELONGATION FACTOR GREA"/>
    <property type="match status" value="1"/>
</dbReference>
<dbReference type="GO" id="GO:0006354">
    <property type="term" value="P:DNA-templated transcription elongation"/>
    <property type="evidence" value="ECO:0007669"/>
    <property type="project" value="TreeGrafter"/>
</dbReference>
<dbReference type="RefSeq" id="WP_061915727.1">
    <property type="nucleotide sequence ID" value="NZ_DF967971.1"/>
</dbReference>
<evidence type="ECO:0000313" key="13">
    <source>
        <dbReference type="Proteomes" id="UP000050514"/>
    </source>
</evidence>
<feature type="domain" description="Transcription elongation factor GreA/GreB C-terminal" evidence="10">
    <location>
        <begin position="84"/>
        <end position="155"/>
    </location>
</feature>
<dbReference type="InterPro" id="IPR036953">
    <property type="entry name" value="GreA/GreB_C_sf"/>
</dbReference>
<evidence type="ECO:0000256" key="3">
    <source>
        <dbReference type="ARBA" id="ARBA00023015"/>
    </source>
</evidence>
<dbReference type="InterPro" id="IPR022691">
    <property type="entry name" value="Tscrpt_elong_fac_GreA/B_N"/>
</dbReference>
<dbReference type="GO" id="GO:0032784">
    <property type="term" value="P:regulation of DNA-templated transcription elongation"/>
    <property type="evidence" value="ECO:0007669"/>
    <property type="project" value="UniProtKB-UniRule"/>
</dbReference>
<keyword evidence="12" id="KW-0648">Protein biosynthesis</keyword>
<dbReference type="InterPro" id="IPR018151">
    <property type="entry name" value="TF_GreA/GreB_CS"/>
</dbReference>
<evidence type="ECO:0000256" key="8">
    <source>
        <dbReference type="HAMAP-Rule" id="MF_00105"/>
    </source>
</evidence>
<evidence type="ECO:0000256" key="7">
    <source>
        <dbReference type="ARBA" id="ARBA00030776"/>
    </source>
</evidence>
<evidence type="ECO:0000256" key="9">
    <source>
        <dbReference type="RuleBase" id="RU000556"/>
    </source>
</evidence>
<evidence type="ECO:0000259" key="10">
    <source>
        <dbReference type="Pfam" id="PF01272"/>
    </source>
</evidence>
<dbReference type="InterPro" id="IPR023459">
    <property type="entry name" value="Tscrpt_elong_fac_GreA/B_fam"/>
</dbReference>
<keyword evidence="5 8" id="KW-0804">Transcription</keyword>
<accession>A0A0N8GMC1</accession>
<dbReference type="InterPro" id="IPR036805">
    <property type="entry name" value="Tscrpt_elong_fac_GreA/B_N_sf"/>
</dbReference>
<evidence type="ECO:0000256" key="6">
    <source>
        <dbReference type="ARBA" id="ARBA00024916"/>
    </source>
</evidence>
<gene>
    <name evidence="8" type="primary">greA</name>
    <name evidence="12" type="ORF">AC812_10145</name>
</gene>
<dbReference type="PATRIC" id="fig|360411.5.peg.2641"/>
<dbReference type="PROSITE" id="PS00829">
    <property type="entry name" value="GREAB_1"/>
    <property type="match status" value="1"/>
</dbReference>
<dbReference type="GO" id="GO:0003746">
    <property type="term" value="F:translation elongation factor activity"/>
    <property type="evidence" value="ECO:0007669"/>
    <property type="project" value="UniProtKB-KW"/>
</dbReference>
<dbReference type="NCBIfam" id="TIGR01462">
    <property type="entry name" value="greA"/>
    <property type="match status" value="1"/>
</dbReference>
<dbReference type="PIRSF" id="PIRSF006092">
    <property type="entry name" value="GreA_GreB"/>
    <property type="match status" value="1"/>
</dbReference>
<evidence type="ECO:0000256" key="2">
    <source>
        <dbReference type="ARBA" id="ARBA00013729"/>
    </source>
</evidence>
<dbReference type="GO" id="GO:0070063">
    <property type="term" value="F:RNA polymerase binding"/>
    <property type="evidence" value="ECO:0007669"/>
    <property type="project" value="InterPro"/>
</dbReference>
<comment type="caution">
    <text evidence="12">The sequence shown here is derived from an EMBL/GenBank/DDBJ whole genome shotgun (WGS) entry which is preliminary data.</text>
</comment>
<dbReference type="Proteomes" id="UP000050514">
    <property type="component" value="Unassembled WGS sequence"/>
</dbReference>
<dbReference type="Pfam" id="PF01272">
    <property type="entry name" value="GreA_GreB"/>
    <property type="match status" value="1"/>
</dbReference>
<proteinExistence type="inferred from homology"/>
<dbReference type="FunFam" id="1.10.287.180:FF:000001">
    <property type="entry name" value="Transcription elongation factor GreA"/>
    <property type="match status" value="1"/>
</dbReference>
<keyword evidence="12" id="KW-0251">Elongation factor</keyword>
<evidence type="ECO:0000313" key="12">
    <source>
        <dbReference type="EMBL" id="KPL74882.1"/>
    </source>
</evidence>
<organism evidence="12 13">
    <name type="scientific">Bellilinea caldifistulae</name>
    <dbReference type="NCBI Taxonomy" id="360411"/>
    <lineage>
        <taxon>Bacteria</taxon>
        <taxon>Bacillati</taxon>
        <taxon>Chloroflexota</taxon>
        <taxon>Anaerolineae</taxon>
        <taxon>Anaerolineales</taxon>
        <taxon>Anaerolineaceae</taxon>
        <taxon>Bellilinea</taxon>
    </lineage>
</organism>
<dbReference type="OrthoDB" id="9808774at2"/>
<dbReference type="SUPFAM" id="SSF54534">
    <property type="entry name" value="FKBP-like"/>
    <property type="match status" value="1"/>
</dbReference>
<evidence type="ECO:0000259" key="11">
    <source>
        <dbReference type="Pfam" id="PF03449"/>
    </source>
</evidence>
<dbReference type="HAMAP" id="MF_00105">
    <property type="entry name" value="GreA_GreB"/>
    <property type="match status" value="1"/>
</dbReference>
<comment type="function">
    <text evidence="6 8 9">Necessary for efficient RNA polymerase transcription elongation past template-encoded arresting sites. The arresting sites in DNA have the property of trapping a certain fraction of elongating RNA polymerases that pass through, resulting in locked ternary complexes. Cleavage of the nascent transcript by cleavage factors such as GreA or GreB allows the resumption of elongation from the new 3'terminus. GreA releases sequences of 2 to 3 nucleotides.</text>
</comment>
<dbReference type="Pfam" id="PF03449">
    <property type="entry name" value="GreA_GreB_N"/>
    <property type="match status" value="1"/>
</dbReference>
<dbReference type="EMBL" id="LGHJ01000016">
    <property type="protein sequence ID" value="KPL74882.1"/>
    <property type="molecule type" value="Genomic_DNA"/>
</dbReference>
<protein>
    <recommendedName>
        <fullName evidence="2 8">Transcription elongation factor GreA</fullName>
    </recommendedName>
    <alternativeName>
        <fullName evidence="7 8">Transcript cleavage factor GreA</fullName>
    </alternativeName>
</protein>
<dbReference type="NCBIfam" id="NF001263">
    <property type="entry name" value="PRK00226.1-4"/>
    <property type="match status" value="1"/>
</dbReference>
<dbReference type="STRING" id="360411.AC812_10145"/>
<keyword evidence="13" id="KW-1185">Reference proteome</keyword>
<evidence type="ECO:0000256" key="4">
    <source>
        <dbReference type="ARBA" id="ARBA00023125"/>
    </source>
</evidence>
<dbReference type="PANTHER" id="PTHR30437:SF4">
    <property type="entry name" value="TRANSCRIPTION ELONGATION FACTOR GREA"/>
    <property type="match status" value="1"/>
</dbReference>
<dbReference type="Gene3D" id="3.10.50.30">
    <property type="entry name" value="Transcription elongation factor, GreA/GreB, C-terminal domain"/>
    <property type="match status" value="1"/>
</dbReference>
<dbReference type="SUPFAM" id="SSF46557">
    <property type="entry name" value="GreA transcript cleavage protein, N-terminal domain"/>
    <property type="match status" value="1"/>
</dbReference>
<dbReference type="InterPro" id="IPR001437">
    <property type="entry name" value="Tscrpt_elong_fac_GreA/B_C"/>
</dbReference>
<comment type="similarity">
    <text evidence="1 8 9">Belongs to the GreA/GreB family.</text>
</comment>
<feature type="domain" description="Transcription elongation factor GreA/GreB N-terminal" evidence="11">
    <location>
        <begin position="6"/>
        <end position="74"/>
    </location>
</feature>
<dbReference type="FunFam" id="3.10.50.30:FF:000001">
    <property type="entry name" value="Transcription elongation factor GreA"/>
    <property type="match status" value="1"/>
</dbReference>
<keyword evidence="3 8" id="KW-0805">Transcription regulation</keyword>
<dbReference type="AlphaFoldDB" id="A0A0N8GMC1"/>
<name>A0A0N8GMC1_9CHLR</name>
<sequence>MAEASYLTQEGLDRLKQELEYLKGPAREQLAKRLRAAIEQGDLSENADYTAAKEEQGFLEGRIRELEQLLSNVIIIDHVEKNLNEIGIGDYVTIQEDGFEPERYHLVGPKEADPSNGRISHESPIGRALMGHKVGDVVIVDTPNGEIRLKILKIE</sequence>
<reference evidence="12 13" key="1">
    <citation type="submission" date="2015-07" db="EMBL/GenBank/DDBJ databases">
        <title>Draft genome of Bellilinea caldifistulae DSM 17877.</title>
        <authorList>
            <person name="Hemp J."/>
            <person name="Ward L.M."/>
            <person name="Pace L.A."/>
            <person name="Fischer W.W."/>
        </authorList>
    </citation>
    <scope>NUCLEOTIDE SEQUENCE [LARGE SCALE GENOMIC DNA]</scope>
    <source>
        <strain evidence="12 13">GOMI-1</strain>
    </source>
</reference>
<dbReference type="InterPro" id="IPR006359">
    <property type="entry name" value="Tscrpt_elong_fac_GreA"/>
</dbReference>